<gene>
    <name evidence="3" type="primary">LOC123619333</name>
    <name evidence="3" type="synonym">CHD9NB</name>
</gene>
<dbReference type="RefSeq" id="XP_045379083.1">
    <property type="nucleotide sequence ID" value="XM_045523127.1"/>
</dbReference>
<dbReference type="RefSeq" id="XP_045379083.1">
    <property type="nucleotide sequence ID" value="XM_045523127.2"/>
</dbReference>
<dbReference type="CTD" id="105371267"/>
<accession>A0A9W3HP73</accession>
<proteinExistence type="predicted"/>
<feature type="region of interest" description="Disordered" evidence="1">
    <location>
        <begin position="1"/>
        <end position="52"/>
    </location>
</feature>
<sequence>MGCHSSKSIKVAGESQKPGGQPEGEEPNLEAGTEAADGKDASWKDGTPEQKN</sequence>
<evidence type="ECO:0000256" key="1">
    <source>
        <dbReference type="SAM" id="MobiDB-lite"/>
    </source>
</evidence>
<dbReference type="AlphaFoldDB" id="A0A9W3HP73"/>
<protein>
    <submittedName>
        <fullName evidence="3">CHD9 neighbor protein</fullName>
    </submittedName>
    <submittedName>
        <fullName evidence="3">Uncharacterized protein LOC123619333</fullName>
    </submittedName>
</protein>
<reference evidence="3" key="1">
    <citation type="submission" date="2025-08" db="UniProtKB">
        <authorList>
            <consortium name="RefSeq"/>
        </authorList>
    </citation>
    <scope>IDENTIFICATION</scope>
    <source>
        <tissue evidence="3">Blood</tissue>
    </source>
</reference>
<organism evidence="2 3">
    <name type="scientific">Camelus bactrianus</name>
    <name type="common">Bactrian camel</name>
    <dbReference type="NCBI Taxonomy" id="9837"/>
    <lineage>
        <taxon>Eukaryota</taxon>
        <taxon>Metazoa</taxon>
        <taxon>Chordata</taxon>
        <taxon>Craniata</taxon>
        <taxon>Vertebrata</taxon>
        <taxon>Euteleostomi</taxon>
        <taxon>Mammalia</taxon>
        <taxon>Eutheria</taxon>
        <taxon>Laurasiatheria</taxon>
        <taxon>Artiodactyla</taxon>
        <taxon>Tylopoda</taxon>
        <taxon>Camelidae</taxon>
        <taxon>Camelus</taxon>
    </lineage>
</organism>
<dbReference type="Proteomes" id="UP001732780">
    <property type="component" value="Chromosome 9"/>
</dbReference>
<keyword evidence="2" id="KW-1185">Reference proteome</keyword>
<name>A0A9W3HP73_CAMBA</name>
<feature type="compositionally biased region" description="Basic and acidic residues" evidence="1">
    <location>
        <begin position="36"/>
        <end position="52"/>
    </location>
</feature>
<evidence type="ECO:0000313" key="2">
    <source>
        <dbReference type="Proteomes" id="UP001732780"/>
    </source>
</evidence>
<evidence type="ECO:0000313" key="3">
    <source>
        <dbReference type="RefSeq" id="XP_045379083.1"/>
    </source>
</evidence>